<dbReference type="PROSITE" id="PS50011">
    <property type="entry name" value="PROTEIN_KINASE_DOM"/>
    <property type="match status" value="1"/>
</dbReference>
<dbReference type="PANTHER" id="PTHR44329:SF214">
    <property type="entry name" value="PROTEIN KINASE DOMAIN-CONTAINING PROTEIN"/>
    <property type="match status" value="1"/>
</dbReference>
<evidence type="ECO:0000313" key="4">
    <source>
        <dbReference type="Proteomes" id="UP001470230"/>
    </source>
</evidence>
<dbReference type="EMBL" id="JAPFFF010000006">
    <property type="protein sequence ID" value="KAK8888300.1"/>
    <property type="molecule type" value="Genomic_DNA"/>
</dbReference>
<dbReference type="PANTHER" id="PTHR44329">
    <property type="entry name" value="SERINE/THREONINE-PROTEIN KINASE TNNI3K-RELATED"/>
    <property type="match status" value="1"/>
</dbReference>
<dbReference type="Pfam" id="PF00069">
    <property type="entry name" value="Pkinase"/>
    <property type="match status" value="1"/>
</dbReference>
<evidence type="ECO:0000259" key="2">
    <source>
        <dbReference type="PROSITE" id="PS50011"/>
    </source>
</evidence>
<evidence type="ECO:0000256" key="1">
    <source>
        <dbReference type="SAM" id="MobiDB-lite"/>
    </source>
</evidence>
<dbReference type="InterPro" id="IPR029071">
    <property type="entry name" value="Ubiquitin-like_domsf"/>
</dbReference>
<evidence type="ECO:0000313" key="3">
    <source>
        <dbReference type="EMBL" id="KAK8888300.1"/>
    </source>
</evidence>
<keyword evidence="4" id="KW-1185">Reference proteome</keyword>
<dbReference type="InterPro" id="IPR011009">
    <property type="entry name" value="Kinase-like_dom_sf"/>
</dbReference>
<dbReference type="Proteomes" id="UP001470230">
    <property type="component" value="Unassembled WGS sequence"/>
</dbReference>
<dbReference type="InterPro" id="IPR051681">
    <property type="entry name" value="Ser/Thr_Kinases-Pseudokinases"/>
</dbReference>
<accession>A0ABR2KB02</accession>
<comment type="caution">
    <text evidence="3">The sequence shown here is derived from an EMBL/GenBank/DDBJ whole genome shotgun (WGS) entry which is preliminary data.</text>
</comment>
<feature type="region of interest" description="Disordered" evidence="1">
    <location>
        <begin position="1"/>
        <end position="26"/>
    </location>
</feature>
<dbReference type="InterPro" id="IPR000719">
    <property type="entry name" value="Prot_kinase_dom"/>
</dbReference>
<reference evidence="3 4" key="1">
    <citation type="submission" date="2024-04" db="EMBL/GenBank/DDBJ databases">
        <title>Tritrichomonas musculus Genome.</title>
        <authorList>
            <person name="Alves-Ferreira E."/>
            <person name="Grigg M."/>
            <person name="Lorenzi H."/>
            <person name="Galac M."/>
        </authorList>
    </citation>
    <scope>NUCLEOTIDE SEQUENCE [LARGE SCALE GENOMIC DNA]</scope>
    <source>
        <strain evidence="3 4">EAF2021</strain>
    </source>
</reference>
<dbReference type="SUPFAM" id="SSF56112">
    <property type="entry name" value="Protein kinase-like (PK-like)"/>
    <property type="match status" value="1"/>
</dbReference>
<dbReference type="InterPro" id="IPR001245">
    <property type="entry name" value="Ser-Thr/Tyr_kinase_cat_dom"/>
</dbReference>
<feature type="domain" description="Protein kinase" evidence="2">
    <location>
        <begin position="30"/>
        <end position="298"/>
    </location>
</feature>
<dbReference type="PRINTS" id="PR00109">
    <property type="entry name" value="TYRKINASE"/>
</dbReference>
<gene>
    <name evidence="3" type="ORF">M9Y10_039366</name>
</gene>
<sequence>MENQPNQERVVEELGQDDSGHENQTPFDNLEFVRDLNEGIHGLVSLYRDPRDQRLIAVKKYNLPESPDTTNAFHREVLALKRLKHPCVLPIIYYIDPQPATSTTIATPPRIGTQYAPNGSLRDVLNKIESNNSPPFVNDTWLALTVTGIVIGMKYIHSIGWIHRDMKPENILIDENGHPLIGDLGSSRLVDLNVTMTRNIGSPRYMAPEMYEEGRYTNAIDVYSFSMMLYEMVTKQPVFPRNIQPAPLMRRVLDGTRADIPESVCPEVREIISRCWSVDPGQRLSFAQIYDILSRINFKITPHADEQVVKAYVEQIDPTVDINVRLWNGEMYPMQVKFYEPIYDIRKRIGEHLQVPIEQVIPSRNGKPLCCCWHHTMDNSTTFNEIINPVQTIELCIDILYPIAVKFRIVPRTVNDLLNDLKEYETHHGCDGCKLKYKFRRVEITPSDESIIDKGITFNSQIISRRLLNDKVKIDQNEIECNLDDPVDDLILRYVIQQRMNIDKFIYLEKDGRRLNEDRSLRENGVVSNDNLTIKSIESDHKNKVLYNGHSVKFYLPPDESIRNLIRNASYAVKIRIPLRNVGIFHSGNLISSYSDQTISEAQLLDLSAIHIMQKYFKETF</sequence>
<protein>
    <recommendedName>
        <fullName evidence="2">Protein kinase domain-containing protein</fullName>
    </recommendedName>
</protein>
<proteinExistence type="predicted"/>
<dbReference type="SUPFAM" id="SSF54236">
    <property type="entry name" value="Ubiquitin-like"/>
    <property type="match status" value="1"/>
</dbReference>
<organism evidence="3 4">
    <name type="scientific">Tritrichomonas musculus</name>
    <dbReference type="NCBI Taxonomy" id="1915356"/>
    <lineage>
        <taxon>Eukaryota</taxon>
        <taxon>Metamonada</taxon>
        <taxon>Parabasalia</taxon>
        <taxon>Tritrichomonadida</taxon>
        <taxon>Tritrichomonadidae</taxon>
        <taxon>Tritrichomonas</taxon>
    </lineage>
</organism>
<dbReference type="Gene3D" id="1.10.510.10">
    <property type="entry name" value="Transferase(Phosphotransferase) domain 1"/>
    <property type="match status" value="1"/>
</dbReference>
<name>A0ABR2KB02_9EUKA</name>
<dbReference type="SMART" id="SM00220">
    <property type="entry name" value="S_TKc"/>
    <property type="match status" value="1"/>
</dbReference>